<keyword evidence="2" id="KW-1185">Reference proteome</keyword>
<name>A0AAD9TYW4_9ROSI</name>
<dbReference type="Proteomes" id="UP001280121">
    <property type="component" value="Unassembled WGS sequence"/>
</dbReference>
<protein>
    <submittedName>
        <fullName evidence="1">Uncharacterized protein</fullName>
    </submittedName>
</protein>
<evidence type="ECO:0000313" key="1">
    <source>
        <dbReference type="EMBL" id="KAK2644290.1"/>
    </source>
</evidence>
<dbReference type="EMBL" id="JANJYI010000006">
    <property type="protein sequence ID" value="KAK2644290.1"/>
    <property type="molecule type" value="Genomic_DNA"/>
</dbReference>
<proteinExistence type="predicted"/>
<organism evidence="1 2">
    <name type="scientific">Dipteronia dyeriana</name>
    <dbReference type="NCBI Taxonomy" id="168575"/>
    <lineage>
        <taxon>Eukaryota</taxon>
        <taxon>Viridiplantae</taxon>
        <taxon>Streptophyta</taxon>
        <taxon>Embryophyta</taxon>
        <taxon>Tracheophyta</taxon>
        <taxon>Spermatophyta</taxon>
        <taxon>Magnoliopsida</taxon>
        <taxon>eudicotyledons</taxon>
        <taxon>Gunneridae</taxon>
        <taxon>Pentapetalae</taxon>
        <taxon>rosids</taxon>
        <taxon>malvids</taxon>
        <taxon>Sapindales</taxon>
        <taxon>Sapindaceae</taxon>
        <taxon>Hippocastanoideae</taxon>
        <taxon>Acereae</taxon>
        <taxon>Dipteronia</taxon>
    </lineage>
</organism>
<dbReference type="AlphaFoldDB" id="A0AAD9TYW4"/>
<evidence type="ECO:0000313" key="2">
    <source>
        <dbReference type="Proteomes" id="UP001280121"/>
    </source>
</evidence>
<gene>
    <name evidence="1" type="ORF">Ddye_019485</name>
</gene>
<sequence>MSATKLVIYHGGSWVGNCYEGGMIKWVNVHRDLSCDALVKLVQDVAKVDAARYNLQLCSLAFTNSGIAHSRFENDNNVSYIMANKSNVNSSVPLETPEVNPSMGLDTLAVNSVLVGQVLVIVPTVATTTPAINSFVRNMHDLVMN</sequence>
<reference evidence="1" key="1">
    <citation type="journal article" date="2023" name="Plant J.">
        <title>Genome sequences and population genomics provide insights into the demographic history, inbreeding, and mutation load of two 'living fossil' tree species of Dipteronia.</title>
        <authorList>
            <person name="Feng Y."/>
            <person name="Comes H.P."/>
            <person name="Chen J."/>
            <person name="Zhu S."/>
            <person name="Lu R."/>
            <person name="Zhang X."/>
            <person name="Li P."/>
            <person name="Qiu J."/>
            <person name="Olsen K.M."/>
            <person name="Qiu Y."/>
        </authorList>
    </citation>
    <scope>NUCLEOTIDE SEQUENCE</scope>
    <source>
        <strain evidence="1">KIB01</strain>
    </source>
</reference>
<comment type="caution">
    <text evidence="1">The sequence shown here is derived from an EMBL/GenBank/DDBJ whole genome shotgun (WGS) entry which is preliminary data.</text>
</comment>
<accession>A0AAD9TYW4</accession>